<dbReference type="AlphaFoldDB" id="A0A1Y2FNQ3"/>
<evidence type="ECO:0000256" key="9">
    <source>
        <dbReference type="ARBA" id="ARBA00022840"/>
    </source>
</evidence>
<sequence length="217" mass="24175">MQTTLLLPERPNICIVVEGLDRSGKSTQCQLLVDSLNAQRPESCKLLKFPDRSTTIGKMIHAYLTSEADLDDRAIHLLFSANRWEAESAMRQDIENGITLVLDRYIYSGAAFSIIKGLNPTWCRACDIGLPSPDLVLFLDLSVETAAKRGGFGEERYEKADLQYKVRQAFLEMAKAGGVTWQMFDANTSIDDLASQIESTVKHHCRQVSTNALKSVC</sequence>
<dbReference type="PANTHER" id="PTHR10344:SF1">
    <property type="entry name" value="THYMIDYLATE KINASE"/>
    <property type="match status" value="1"/>
</dbReference>
<evidence type="ECO:0000313" key="12">
    <source>
        <dbReference type="Proteomes" id="UP000193685"/>
    </source>
</evidence>
<dbReference type="PROSITE" id="PS01331">
    <property type="entry name" value="THYMIDYLATE_KINASE"/>
    <property type="match status" value="1"/>
</dbReference>
<evidence type="ECO:0000256" key="4">
    <source>
        <dbReference type="ARBA" id="ARBA00017144"/>
    </source>
</evidence>
<keyword evidence="8 11" id="KW-0418">Kinase</keyword>
<dbReference type="HAMAP" id="MF_00165">
    <property type="entry name" value="Thymidylate_kinase"/>
    <property type="match status" value="1"/>
</dbReference>
<dbReference type="InterPro" id="IPR027417">
    <property type="entry name" value="P-loop_NTPase"/>
</dbReference>
<comment type="pathway">
    <text evidence="1">Pyrimidine metabolism; dTTP biosynthesis.</text>
</comment>
<dbReference type="FunFam" id="3.40.50.300:FF:000679">
    <property type="entry name" value="Thymidylate kinase"/>
    <property type="match status" value="1"/>
</dbReference>
<dbReference type="InterPro" id="IPR039430">
    <property type="entry name" value="Thymidylate_kin-like_dom"/>
</dbReference>
<dbReference type="OMA" id="ANRWECA"/>
<gene>
    <name evidence="11" type="ORF">BCR37DRAFT_402162</name>
</gene>
<dbReference type="InterPro" id="IPR018094">
    <property type="entry name" value="Thymidylate_kinase"/>
</dbReference>
<dbReference type="Gene3D" id="3.40.50.300">
    <property type="entry name" value="P-loop containing nucleotide triphosphate hydrolases"/>
    <property type="match status" value="1"/>
</dbReference>
<protein>
    <recommendedName>
        <fullName evidence="4">Thymidylate kinase</fullName>
        <ecNumber evidence="3">2.7.4.9</ecNumber>
    </recommendedName>
</protein>
<evidence type="ECO:0000256" key="8">
    <source>
        <dbReference type="ARBA" id="ARBA00022777"/>
    </source>
</evidence>
<reference evidence="11 12" key="1">
    <citation type="submission" date="2016-07" db="EMBL/GenBank/DDBJ databases">
        <title>Pervasive Adenine N6-methylation of Active Genes in Fungi.</title>
        <authorList>
            <consortium name="DOE Joint Genome Institute"/>
            <person name="Mondo S.J."/>
            <person name="Dannebaum R.O."/>
            <person name="Kuo R.C."/>
            <person name="Labutti K."/>
            <person name="Haridas S."/>
            <person name="Kuo A."/>
            <person name="Salamov A."/>
            <person name="Ahrendt S.R."/>
            <person name="Lipzen A."/>
            <person name="Sullivan W."/>
            <person name="Andreopoulos W.B."/>
            <person name="Clum A."/>
            <person name="Lindquist E."/>
            <person name="Daum C."/>
            <person name="Ramamoorthy G.K."/>
            <person name="Gryganskyi A."/>
            <person name="Culley D."/>
            <person name="Magnuson J.K."/>
            <person name="James T.Y."/>
            <person name="O'Malley M.A."/>
            <person name="Stajich J.E."/>
            <person name="Spatafora J.W."/>
            <person name="Visel A."/>
            <person name="Grigoriev I.V."/>
        </authorList>
    </citation>
    <scope>NUCLEOTIDE SEQUENCE [LARGE SCALE GENOMIC DNA]</scope>
    <source>
        <strain evidence="11 12">12-1054</strain>
    </source>
</reference>
<dbReference type="RefSeq" id="XP_040726629.1">
    <property type="nucleotide sequence ID" value="XM_040871893.1"/>
</dbReference>
<keyword evidence="5" id="KW-0808">Transferase</keyword>
<organism evidence="11 12">
    <name type="scientific">Protomyces lactucae-debilis</name>
    <dbReference type="NCBI Taxonomy" id="2754530"/>
    <lineage>
        <taxon>Eukaryota</taxon>
        <taxon>Fungi</taxon>
        <taxon>Dikarya</taxon>
        <taxon>Ascomycota</taxon>
        <taxon>Taphrinomycotina</taxon>
        <taxon>Taphrinomycetes</taxon>
        <taxon>Taphrinales</taxon>
        <taxon>Protomycetaceae</taxon>
        <taxon>Protomyces</taxon>
    </lineage>
</organism>
<comment type="caution">
    <text evidence="11">The sequence shown here is derived from an EMBL/GenBank/DDBJ whole genome shotgun (WGS) entry which is preliminary data.</text>
</comment>
<evidence type="ECO:0000256" key="7">
    <source>
        <dbReference type="ARBA" id="ARBA00022741"/>
    </source>
</evidence>
<dbReference type="STRING" id="56484.A0A1Y2FNQ3"/>
<dbReference type="GO" id="GO:0005829">
    <property type="term" value="C:cytosol"/>
    <property type="evidence" value="ECO:0007669"/>
    <property type="project" value="TreeGrafter"/>
</dbReference>
<dbReference type="GO" id="GO:0004798">
    <property type="term" value="F:dTMP kinase activity"/>
    <property type="evidence" value="ECO:0007669"/>
    <property type="project" value="UniProtKB-EC"/>
</dbReference>
<dbReference type="OrthoDB" id="425602at2759"/>
<comment type="similarity">
    <text evidence="2">Belongs to the thymidylate kinase family.</text>
</comment>
<dbReference type="EC" id="2.7.4.9" evidence="3"/>
<evidence type="ECO:0000256" key="5">
    <source>
        <dbReference type="ARBA" id="ARBA00022679"/>
    </source>
</evidence>
<feature type="domain" description="Thymidylate kinase-like" evidence="10">
    <location>
        <begin position="17"/>
        <end position="197"/>
    </location>
</feature>
<dbReference type="GO" id="GO:0005634">
    <property type="term" value="C:nucleus"/>
    <property type="evidence" value="ECO:0007669"/>
    <property type="project" value="TreeGrafter"/>
</dbReference>
<keyword evidence="12" id="KW-1185">Reference proteome</keyword>
<evidence type="ECO:0000256" key="2">
    <source>
        <dbReference type="ARBA" id="ARBA00009776"/>
    </source>
</evidence>
<evidence type="ECO:0000256" key="6">
    <source>
        <dbReference type="ARBA" id="ARBA00022727"/>
    </source>
</evidence>
<accession>A0A1Y2FNQ3</accession>
<name>A0A1Y2FNQ3_PROLT</name>
<keyword evidence="6" id="KW-0545">Nucleotide biosynthesis</keyword>
<evidence type="ECO:0000256" key="3">
    <source>
        <dbReference type="ARBA" id="ARBA00012980"/>
    </source>
</evidence>
<dbReference type="GO" id="GO:0005739">
    <property type="term" value="C:mitochondrion"/>
    <property type="evidence" value="ECO:0007669"/>
    <property type="project" value="TreeGrafter"/>
</dbReference>
<dbReference type="GO" id="GO:0006227">
    <property type="term" value="P:dUDP biosynthetic process"/>
    <property type="evidence" value="ECO:0007669"/>
    <property type="project" value="TreeGrafter"/>
</dbReference>
<keyword evidence="7" id="KW-0547">Nucleotide-binding</keyword>
<dbReference type="PANTHER" id="PTHR10344">
    <property type="entry name" value="THYMIDYLATE KINASE"/>
    <property type="match status" value="1"/>
</dbReference>
<dbReference type="CDD" id="cd01672">
    <property type="entry name" value="TMPK"/>
    <property type="match status" value="1"/>
</dbReference>
<dbReference type="GO" id="GO:0004550">
    <property type="term" value="F:nucleoside diphosphate kinase activity"/>
    <property type="evidence" value="ECO:0007669"/>
    <property type="project" value="TreeGrafter"/>
</dbReference>
<dbReference type="EMBL" id="MCFI01000005">
    <property type="protein sequence ID" value="ORY84846.1"/>
    <property type="molecule type" value="Genomic_DNA"/>
</dbReference>
<dbReference type="GO" id="GO:0006235">
    <property type="term" value="P:dTTP biosynthetic process"/>
    <property type="evidence" value="ECO:0007669"/>
    <property type="project" value="TreeGrafter"/>
</dbReference>
<evidence type="ECO:0000259" key="10">
    <source>
        <dbReference type="Pfam" id="PF02223"/>
    </source>
</evidence>
<dbReference type="NCBIfam" id="TIGR00041">
    <property type="entry name" value="DTMP_kinase"/>
    <property type="match status" value="1"/>
</dbReference>
<evidence type="ECO:0000256" key="1">
    <source>
        <dbReference type="ARBA" id="ARBA00004992"/>
    </source>
</evidence>
<dbReference type="Proteomes" id="UP000193685">
    <property type="component" value="Unassembled WGS sequence"/>
</dbReference>
<proteinExistence type="inferred from homology"/>
<evidence type="ECO:0000313" key="11">
    <source>
        <dbReference type="EMBL" id="ORY84846.1"/>
    </source>
</evidence>
<dbReference type="GeneID" id="63788492"/>
<dbReference type="GO" id="GO:0005524">
    <property type="term" value="F:ATP binding"/>
    <property type="evidence" value="ECO:0007669"/>
    <property type="project" value="UniProtKB-KW"/>
</dbReference>
<dbReference type="Pfam" id="PF02223">
    <property type="entry name" value="Thymidylate_kin"/>
    <property type="match status" value="1"/>
</dbReference>
<dbReference type="InterPro" id="IPR018095">
    <property type="entry name" value="Thymidylate_kin_CS"/>
</dbReference>
<dbReference type="SUPFAM" id="SSF52540">
    <property type="entry name" value="P-loop containing nucleoside triphosphate hydrolases"/>
    <property type="match status" value="1"/>
</dbReference>
<dbReference type="GO" id="GO:0006233">
    <property type="term" value="P:dTDP biosynthetic process"/>
    <property type="evidence" value="ECO:0007669"/>
    <property type="project" value="InterPro"/>
</dbReference>
<keyword evidence="9" id="KW-0067">ATP-binding</keyword>